<protein>
    <submittedName>
        <fullName evidence="1">Uncharacterized protein</fullName>
    </submittedName>
</protein>
<dbReference type="EMBL" id="PQIB02000007">
    <property type="protein sequence ID" value="RLN08945.1"/>
    <property type="molecule type" value="Genomic_DNA"/>
</dbReference>
<evidence type="ECO:0000313" key="1">
    <source>
        <dbReference type="EMBL" id="RLN08945.1"/>
    </source>
</evidence>
<name>A0A3L6RTL3_PANMI</name>
<gene>
    <name evidence="1" type="ORF">C2845_PM11G17620</name>
</gene>
<proteinExistence type="predicted"/>
<organism evidence="1 2">
    <name type="scientific">Panicum miliaceum</name>
    <name type="common">Proso millet</name>
    <name type="synonym">Broomcorn millet</name>
    <dbReference type="NCBI Taxonomy" id="4540"/>
    <lineage>
        <taxon>Eukaryota</taxon>
        <taxon>Viridiplantae</taxon>
        <taxon>Streptophyta</taxon>
        <taxon>Embryophyta</taxon>
        <taxon>Tracheophyta</taxon>
        <taxon>Spermatophyta</taxon>
        <taxon>Magnoliopsida</taxon>
        <taxon>Liliopsida</taxon>
        <taxon>Poales</taxon>
        <taxon>Poaceae</taxon>
        <taxon>PACMAD clade</taxon>
        <taxon>Panicoideae</taxon>
        <taxon>Panicodae</taxon>
        <taxon>Paniceae</taxon>
        <taxon>Panicinae</taxon>
        <taxon>Panicum</taxon>
        <taxon>Panicum sect. Panicum</taxon>
    </lineage>
</organism>
<sequence length="139" mass="14845">MVAITVSAITVAVVVMVTIAALRPADSFSLSVVNGMDSSIKWLSKVNSSSSSSDADAATNTTMQRVAEKVNLTFALLAYNPSGRKDIRLGNITVRVTDMPLLPQLRQDEGHRSVPCARAVHPEAAGCAQVVEQVLPQRR</sequence>
<evidence type="ECO:0000313" key="2">
    <source>
        <dbReference type="Proteomes" id="UP000275267"/>
    </source>
</evidence>
<dbReference type="Proteomes" id="UP000275267">
    <property type="component" value="Unassembled WGS sequence"/>
</dbReference>
<comment type="caution">
    <text evidence="1">The sequence shown here is derived from an EMBL/GenBank/DDBJ whole genome shotgun (WGS) entry which is preliminary data.</text>
</comment>
<keyword evidence="2" id="KW-1185">Reference proteome</keyword>
<reference evidence="2" key="1">
    <citation type="journal article" date="2019" name="Nat. Commun.">
        <title>The genome of broomcorn millet.</title>
        <authorList>
            <person name="Zou C."/>
            <person name="Miki D."/>
            <person name="Li D."/>
            <person name="Tang Q."/>
            <person name="Xiao L."/>
            <person name="Rajput S."/>
            <person name="Deng P."/>
            <person name="Jia W."/>
            <person name="Huang R."/>
            <person name="Zhang M."/>
            <person name="Sun Y."/>
            <person name="Hu J."/>
            <person name="Fu X."/>
            <person name="Schnable P.S."/>
            <person name="Li F."/>
            <person name="Zhang H."/>
            <person name="Feng B."/>
            <person name="Zhu X."/>
            <person name="Liu R."/>
            <person name="Schnable J.C."/>
            <person name="Zhu J.-K."/>
            <person name="Zhang H."/>
        </authorList>
    </citation>
    <scope>NUCLEOTIDE SEQUENCE [LARGE SCALE GENOMIC DNA]</scope>
</reference>
<dbReference type="OrthoDB" id="10540333at2759"/>
<dbReference type="AlphaFoldDB" id="A0A3L6RTL3"/>
<accession>A0A3L6RTL3</accession>